<evidence type="ECO:0000256" key="3">
    <source>
        <dbReference type="ARBA" id="ARBA00022723"/>
    </source>
</evidence>
<dbReference type="EMBL" id="HBED01047570">
    <property type="protein sequence ID" value="CAD8325480.1"/>
    <property type="molecule type" value="Transcribed_RNA"/>
</dbReference>
<dbReference type="SUPFAM" id="SSF51069">
    <property type="entry name" value="Carbonic anhydrase"/>
    <property type="match status" value="1"/>
</dbReference>
<dbReference type="GO" id="GO:0004089">
    <property type="term" value="F:carbonate dehydratase activity"/>
    <property type="evidence" value="ECO:0007669"/>
    <property type="project" value="UniProtKB-EC"/>
</dbReference>
<feature type="region of interest" description="Disordered" evidence="7">
    <location>
        <begin position="132"/>
        <end position="151"/>
    </location>
</feature>
<dbReference type="EC" id="4.2.1.1" evidence="2"/>
<dbReference type="PANTHER" id="PTHR18952:SF265">
    <property type="entry name" value="CARBONIC ANHYDRASE"/>
    <property type="match status" value="1"/>
</dbReference>
<evidence type="ECO:0000256" key="4">
    <source>
        <dbReference type="ARBA" id="ARBA00022833"/>
    </source>
</evidence>
<feature type="compositionally biased region" description="Basic residues" evidence="7">
    <location>
        <begin position="201"/>
        <end position="211"/>
    </location>
</feature>
<feature type="compositionally biased region" description="Low complexity" evidence="7">
    <location>
        <begin position="278"/>
        <end position="304"/>
    </location>
</feature>
<dbReference type="InterPro" id="IPR001148">
    <property type="entry name" value="CA_dom"/>
</dbReference>
<dbReference type="Gene3D" id="3.10.200.10">
    <property type="entry name" value="Alpha carbonic anhydrase"/>
    <property type="match status" value="2"/>
</dbReference>
<gene>
    <name evidence="10" type="ORF">TDUB1175_LOCUS23899</name>
    <name evidence="11" type="ORF">TDUB1175_LOCUS23900</name>
</gene>
<evidence type="ECO:0000256" key="5">
    <source>
        <dbReference type="ARBA" id="ARBA00023239"/>
    </source>
</evidence>
<reference evidence="11" key="1">
    <citation type="submission" date="2021-01" db="EMBL/GenBank/DDBJ databases">
        <authorList>
            <person name="Corre E."/>
            <person name="Pelletier E."/>
            <person name="Niang G."/>
            <person name="Scheremetjew M."/>
            <person name="Finn R."/>
            <person name="Kale V."/>
            <person name="Holt S."/>
            <person name="Cochrane G."/>
            <person name="Meng A."/>
            <person name="Brown T."/>
            <person name="Cohen L."/>
        </authorList>
    </citation>
    <scope>NUCLEOTIDE SEQUENCE</scope>
    <source>
        <strain evidence="11">CCMP147</strain>
    </source>
</reference>
<feature type="domain" description="Alpha-carbonic anhydrase" evidence="9">
    <location>
        <begin position="524"/>
        <end position="888"/>
    </location>
</feature>
<feature type="region of interest" description="Disordered" evidence="7">
    <location>
        <begin position="264"/>
        <end position="408"/>
    </location>
</feature>
<evidence type="ECO:0000313" key="11">
    <source>
        <dbReference type="EMBL" id="CAD8325480.1"/>
    </source>
</evidence>
<sequence length="934" mass="103024">MRRGVSFDDTSTLGFGGVSTYGGAGARTSSVVRSNPSAPEAFGADETGATGEGIFRSGSSVADSSGAPWDEPPAAPCPEAPSPARPSDAKVWSKAEAAVRHGTALALSRAAVAAPWGGRSVNSEGTNPIGESYRITFRDSGDDDGDASTLTGTMMERDQDSFLQEDEKDTGANAIVSESMATYGASSGEGHGKGRGGGSGGRKRSRNKKNYRPPPDVTKEEFGGCLPTGWKLYALVVLLIAGLAAIAIGIAIVTGAVGLGGDKGQPAGAAESDNDNGSAPSSPEEVPVSPTAAPTWAPALTPRPTSDPTLSPTFNPTTLSPTDFPTLSPTLGPTDEPTVSPTDQPTVSPTDGPTVSPTFFPTSGPTLKPTPSPTPRPTTAEPTPQPTPNMWVSEPKPFNPDPSYFNYDESDDEYGPEGWGEVTFIPYPGWESNFGPPGRRLQQEESTHRRLQGNWPWNPAPTPELTPRPTPRPTKAPRTRRPTRVPTLKPTPRPTNRPTYAGRGGLIDTPEFRHWYPLQHHIKRDITVNLCKGENGDGERERKNNQSPIDIRLDSIRGYEINKGEIRLPRSDEDVDGDGKKDEWEEGVCYEHHEIRRQDGELRVGDADLRKVILPNKLRLEYPWFEEEEQGDSRNPKADFPHNWGGKMDTRHVDVHIPSQHLLEGREYAAEYQIWHLHTQQQKSPVVSIMVDLHPDDKLNEHFQLALDEWQKVWESDMFECGRLRRTEELSADGLTNATLDEWPFVDDNDMFEYPPDPQVKREYRKLLVRAWEDLDEDLASADDLEASAAQRRRAQSRNQPWSPYDRSEIMRGIHFYGYSGSLLEPPCAEFVEWRVMDTPMLISRAQLFQMKNLVFRHVDPQSGCRKTSNHDMGRAKRPVQRTVRKHRLYRCTCDDFLSDAERDVSVNVTNSCGREKEQIQLLETLTDAAGGGP</sequence>
<proteinExistence type="inferred from homology"/>
<name>A0A6U2IPT3_9STRA</name>
<keyword evidence="3" id="KW-0479">Metal-binding</keyword>
<accession>A0A6U2IPT3</accession>
<dbReference type="Pfam" id="PF00194">
    <property type="entry name" value="Carb_anhydrase"/>
    <property type="match status" value="1"/>
</dbReference>
<keyword evidence="8" id="KW-0472">Membrane</keyword>
<feature type="transmembrane region" description="Helical" evidence="8">
    <location>
        <begin position="232"/>
        <end position="257"/>
    </location>
</feature>
<evidence type="ECO:0000256" key="6">
    <source>
        <dbReference type="ARBA" id="ARBA00048348"/>
    </source>
</evidence>
<comment type="similarity">
    <text evidence="1">Belongs to the alpha-carbonic anhydrase family.</text>
</comment>
<dbReference type="PRINTS" id="PR01217">
    <property type="entry name" value="PRICHEXTENSN"/>
</dbReference>
<feature type="compositionally biased region" description="Gly residues" evidence="7">
    <location>
        <begin position="14"/>
        <end position="25"/>
    </location>
</feature>
<evidence type="ECO:0000313" key="10">
    <source>
        <dbReference type="EMBL" id="CAD8325479.1"/>
    </source>
</evidence>
<organism evidence="11">
    <name type="scientific">Pseudictyota dubia</name>
    <dbReference type="NCBI Taxonomy" id="2749911"/>
    <lineage>
        <taxon>Eukaryota</taxon>
        <taxon>Sar</taxon>
        <taxon>Stramenopiles</taxon>
        <taxon>Ochrophyta</taxon>
        <taxon>Bacillariophyta</taxon>
        <taxon>Mediophyceae</taxon>
        <taxon>Biddulphiophycidae</taxon>
        <taxon>Eupodiscales</taxon>
        <taxon>Odontellaceae</taxon>
        <taxon>Pseudictyota</taxon>
    </lineage>
</organism>
<dbReference type="AlphaFoldDB" id="A0A6U2IPT3"/>
<evidence type="ECO:0000256" key="2">
    <source>
        <dbReference type="ARBA" id="ARBA00012925"/>
    </source>
</evidence>
<evidence type="ECO:0000256" key="8">
    <source>
        <dbReference type="SAM" id="Phobius"/>
    </source>
</evidence>
<dbReference type="InterPro" id="IPR023561">
    <property type="entry name" value="Carbonic_anhydrase_a-class"/>
</dbReference>
<evidence type="ECO:0000256" key="1">
    <source>
        <dbReference type="ARBA" id="ARBA00010718"/>
    </source>
</evidence>
<feature type="region of interest" description="Disordered" evidence="7">
    <location>
        <begin position="1"/>
        <end position="89"/>
    </location>
</feature>
<keyword evidence="5" id="KW-0456">Lyase</keyword>
<feature type="compositionally biased region" description="Polar residues" evidence="7">
    <location>
        <begin position="306"/>
        <end position="360"/>
    </location>
</feature>
<feature type="compositionally biased region" description="Polar residues" evidence="7">
    <location>
        <begin position="27"/>
        <end position="37"/>
    </location>
</feature>
<feature type="region of interest" description="Disordered" evidence="7">
    <location>
        <begin position="182"/>
        <end position="223"/>
    </location>
</feature>
<evidence type="ECO:0000259" key="9">
    <source>
        <dbReference type="PROSITE" id="PS51144"/>
    </source>
</evidence>
<evidence type="ECO:0000256" key="7">
    <source>
        <dbReference type="SAM" id="MobiDB-lite"/>
    </source>
</evidence>
<keyword evidence="4" id="KW-0862">Zinc</keyword>
<dbReference type="PROSITE" id="PS51144">
    <property type="entry name" value="ALPHA_CA_2"/>
    <property type="match status" value="1"/>
</dbReference>
<dbReference type="InterPro" id="IPR036398">
    <property type="entry name" value="CA_dom_sf"/>
</dbReference>
<dbReference type="EMBL" id="HBED01047569">
    <property type="protein sequence ID" value="CAD8325479.1"/>
    <property type="molecule type" value="Transcribed_RNA"/>
</dbReference>
<keyword evidence="8" id="KW-0812">Transmembrane</keyword>
<feature type="compositionally biased region" description="Pro residues" evidence="7">
    <location>
        <begin position="70"/>
        <end position="84"/>
    </location>
</feature>
<dbReference type="GO" id="GO:0008270">
    <property type="term" value="F:zinc ion binding"/>
    <property type="evidence" value="ECO:0007669"/>
    <property type="project" value="InterPro"/>
</dbReference>
<feature type="region of interest" description="Disordered" evidence="7">
    <location>
        <begin position="430"/>
        <end position="505"/>
    </location>
</feature>
<comment type="catalytic activity">
    <reaction evidence="6">
        <text>hydrogencarbonate + H(+) = CO2 + H2O</text>
        <dbReference type="Rhea" id="RHEA:10748"/>
        <dbReference type="ChEBI" id="CHEBI:15377"/>
        <dbReference type="ChEBI" id="CHEBI:15378"/>
        <dbReference type="ChEBI" id="CHEBI:16526"/>
        <dbReference type="ChEBI" id="CHEBI:17544"/>
        <dbReference type="EC" id="4.2.1.1"/>
    </reaction>
</comment>
<dbReference type="PANTHER" id="PTHR18952">
    <property type="entry name" value="CARBONIC ANHYDRASE"/>
    <property type="match status" value="1"/>
</dbReference>
<protein>
    <recommendedName>
        <fullName evidence="2">carbonic anhydrase</fullName>
        <ecNumber evidence="2">4.2.1.1</ecNumber>
    </recommendedName>
</protein>
<keyword evidence="8" id="KW-1133">Transmembrane helix</keyword>
<feature type="compositionally biased region" description="Pro residues" evidence="7">
    <location>
        <begin position="458"/>
        <end position="474"/>
    </location>
</feature>